<comment type="similarity">
    <text evidence="5">Belongs to the methyl-accepting chemotaxis (MCP) protein family.</text>
</comment>
<dbReference type="GO" id="GO:0006935">
    <property type="term" value="P:chemotaxis"/>
    <property type="evidence" value="ECO:0007669"/>
    <property type="project" value="InterPro"/>
</dbReference>
<keyword evidence="3 7" id="KW-0472">Membrane</keyword>
<evidence type="ECO:0000313" key="11">
    <source>
        <dbReference type="Proteomes" id="UP000093482"/>
    </source>
</evidence>
<dbReference type="GO" id="GO:0007165">
    <property type="term" value="P:signal transduction"/>
    <property type="evidence" value="ECO:0007669"/>
    <property type="project" value="UniProtKB-KW"/>
</dbReference>
<dbReference type="PROSITE" id="PS50885">
    <property type="entry name" value="HAMP"/>
    <property type="match status" value="1"/>
</dbReference>
<comment type="subcellular location">
    <subcellularLocation>
        <location evidence="1">Cell membrane</location>
    </subcellularLocation>
</comment>
<evidence type="ECO:0000256" key="4">
    <source>
        <dbReference type="ARBA" id="ARBA00023224"/>
    </source>
</evidence>
<dbReference type="GO" id="GO:0004888">
    <property type="term" value="F:transmembrane signaling receptor activity"/>
    <property type="evidence" value="ECO:0007669"/>
    <property type="project" value="InterPro"/>
</dbReference>
<dbReference type="AlphaFoldDB" id="A0A1C0YPW9"/>
<dbReference type="Proteomes" id="UP000093482">
    <property type="component" value="Unassembled WGS sequence"/>
</dbReference>
<evidence type="ECO:0000256" key="1">
    <source>
        <dbReference type="ARBA" id="ARBA00004236"/>
    </source>
</evidence>
<keyword evidence="11" id="KW-1185">Reference proteome</keyword>
<evidence type="ECO:0000259" key="8">
    <source>
        <dbReference type="PROSITE" id="PS50111"/>
    </source>
</evidence>
<accession>A0A1C0YPW9</accession>
<sequence length="561" mass="61771">MSIKRKLFLSFGTITLLLIALTLYAVMQLTKVNDEYTFLVDDRAFKVIEATSMQNAISLQGLYIRSYVLRQSNEDLTKLEEQRQLIDEKIVQLDGLFKIPQMMEEFQKIKENQQLYTQYADNIIEAVNNNDMKAAQDILFTSAVPTNQALQQSINTIVEVQSNEMDTLSTETTNSAKTSKLLLLAVSLIGVIVTIVLAVRITLNITRPLVTLTQAATIIASGDLRQENINVNTKDEIFELAKAFNEMKNNLMHLISRVSKNVTNASAATEELAASTESVTAATQDMTARAEQIAIDGRQTAIMGDDCVAATEATSERIQKIAHAAQHLQTKASDMQHLATEGSKALQTTEEQMEVIQRSSYETREKVRQLSIQSAEIESITKVITDITDQTNLLALNAAIEAARAGEHGKGFAVVADEVRKLAEESKVSASKIVNLTTIIQKDTKDVEQSVNDTVKNIDEGVSYVQHAQTSFDTIATSIYDMNAQIQEVSASSEEIAATTEQVVGSVKEMAKNVTHSADNSAIVLAATEEQMATMEEINSVAQTLSEDAMLLQEEVNRFKV</sequence>
<feature type="domain" description="HAMP" evidence="9">
    <location>
        <begin position="203"/>
        <end position="256"/>
    </location>
</feature>
<feature type="transmembrane region" description="Helical" evidence="7">
    <location>
        <begin position="181"/>
        <end position="203"/>
    </location>
</feature>
<comment type="caution">
    <text evidence="10">The sequence shown here is derived from an EMBL/GenBank/DDBJ whole genome shotgun (WGS) entry which is preliminary data.</text>
</comment>
<dbReference type="CDD" id="cd06225">
    <property type="entry name" value="HAMP"/>
    <property type="match status" value="1"/>
</dbReference>
<dbReference type="Gene3D" id="1.10.287.950">
    <property type="entry name" value="Methyl-accepting chemotaxis protein"/>
    <property type="match status" value="1"/>
</dbReference>
<dbReference type="RefSeq" id="WP_066465207.1">
    <property type="nucleotide sequence ID" value="NZ_MATO01000044.1"/>
</dbReference>
<keyword evidence="2" id="KW-1003">Cell membrane</keyword>
<evidence type="ECO:0000259" key="9">
    <source>
        <dbReference type="PROSITE" id="PS50885"/>
    </source>
</evidence>
<dbReference type="CDD" id="cd19411">
    <property type="entry name" value="MCP2201-like_sensor"/>
    <property type="match status" value="1"/>
</dbReference>
<protein>
    <recommendedName>
        <fullName evidence="12">Chemotaxis protein</fullName>
    </recommendedName>
</protein>
<organism evidence="10 11">
    <name type="scientific">Caryophanon latum</name>
    <dbReference type="NCBI Taxonomy" id="33977"/>
    <lineage>
        <taxon>Bacteria</taxon>
        <taxon>Bacillati</taxon>
        <taxon>Bacillota</taxon>
        <taxon>Bacilli</taxon>
        <taxon>Bacillales</taxon>
        <taxon>Caryophanaceae</taxon>
        <taxon>Caryophanon</taxon>
    </lineage>
</organism>
<keyword evidence="7" id="KW-1133">Transmembrane helix</keyword>
<dbReference type="InterPro" id="IPR003660">
    <property type="entry name" value="HAMP_dom"/>
</dbReference>
<dbReference type="GO" id="GO:0005886">
    <property type="term" value="C:plasma membrane"/>
    <property type="evidence" value="ECO:0007669"/>
    <property type="project" value="UniProtKB-SubCell"/>
</dbReference>
<dbReference type="InterPro" id="IPR047347">
    <property type="entry name" value="YvaQ-like_sensor"/>
</dbReference>
<dbReference type="SUPFAM" id="SSF58104">
    <property type="entry name" value="Methyl-accepting chemotaxis protein (MCP) signaling domain"/>
    <property type="match status" value="1"/>
</dbReference>
<evidence type="ECO:0000256" key="2">
    <source>
        <dbReference type="ARBA" id="ARBA00022475"/>
    </source>
</evidence>
<evidence type="ECO:0000256" key="3">
    <source>
        <dbReference type="ARBA" id="ARBA00023136"/>
    </source>
</evidence>
<evidence type="ECO:0000256" key="7">
    <source>
        <dbReference type="SAM" id="Phobius"/>
    </source>
</evidence>
<keyword evidence="7" id="KW-0812">Transmembrane</keyword>
<dbReference type="SMART" id="SM00304">
    <property type="entry name" value="HAMP"/>
    <property type="match status" value="1"/>
</dbReference>
<dbReference type="PANTHER" id="PTHR32089">
    <property type="entry name" value="METHYL-ACCEPTING CHEMOTAXIS PROTEIN MCPB"/>
    <property type="match status" value="1"/>
</dbReference>
<feature type="domain" description="Methyl-accepting transducer" evidence="8">
    <location>
        <begin position="275"/>
        <end position="511"/>
    </location>
</feature>
<dbReference type="Pfam" id="PF00015">
    <property type="entry name" value="MCPsignal"/>
    <property type="match status" value="1"/>
</dbReference>
<keyword evidence="4 6" id="KW-0807">Transducer</keyword>
<dbReference type="PRINTS" id="PR00260">
    <property type="entry name" value="CHEMTRNSDUCR"/>
</dbReference>
<dbReference type="SMART" id="SM00283">
    <property type="entry name" value="MA"/>
    <property type="match status" value="1"/>
</dbReference>
<dbReference type="PANTHER" id="PTHR32089:SF112">
    <property type="entry name" value="LYSOZYME-LIKE PROTEIN-RELATED"/>
    <property type="match status" value="1"/>
</dbReference>
<evidence type="ECO:0000256" key="5">
    <source>
        <dbReference type="ARBA" id="ARBA00029447"/>
    </source>
</evidence>
<dbReference type="InterPro" id="IPR004090">
    <property type="entry name" value="Chemotax_Me-accpt_rcpt"/>
</dbReference>
<dbReference type="Gene3D" id="6.10.340.10">
    <property type="match status" value="1"/>
</dbReference>
<evidence type="ECO:0000313" key="10">
    <source>
        <dbReference type="EMBL" id="OCS89201.1"/>
    </source>
</evidence>
<dbReference type="CDD" id="cd11386">
    <property type="entry name" value="MCP_signal"/>
    <property type="match status" value="1"/>
</dbReference>
<dbReference type="EMBL" id="MATO01000044">
    <property type="protein sequence ID" value="OCS89201.1"/>
    <property type="molecule type" value="Genomic_DNA"/>
</dbReference>
<name>A0A1C0YPW9_9BACL</name>
<dbReference type="Pfam" id="PF12729">
    <property type="entry name" value="4HB_MCP_1"/>
    <property type="match status" value="1"/>
</dbReference>
<proteinExistence type="inferred from homology"/>
<evidence type="ECO:0008006" key="12">
    <source>
        <dbReference type="Google" id="ProtNLM"/>
    </source>
</evidence>
<reference evidence="10 11" key="1">
    <citation type="submission" date="2016-07" db="EMBL/GenBank/DDBJ databases">
        <title>Caryophanon latum genome sequencing.</title>
        <authorList>
            <person name="Verma A."/>
            <person name="Pal Y."/>
            <person name="Krishnamurthi S."/>
        </authorList>
    </citation>
    <scope>NUCLEOTIDE SEQUENCE [LARGE SCALE GENOMIC DNA]</scope>
    <source>
        <strain evidence="10 11">DSM 14151</strain>
    </source>
</reference>
<dbReference type="Pfam" id="PF00672">
    <property type="entry name" value="HAMP"/>
    <property type="match status" value="1"/>
</dbReference>
<gene>
    <name evidence="10" type="ORF">A6K76_12675</name>
</gene>
<dbReference type="InterPro" id="IPR004089">
    <property type="entry name" value="MCPsignal_dom"/>
</dbReference>
<dbReference type="InterPro" id="IPR024478">
    <property type="entry name" value="HlyB_4HB_MCP"/>
</dbReference>
<evidence type="ECO:0000256" key="6">
    <source>
        <dbReference type="PROSITE-ProRule" id="PRU00284"/>
    </source>
</evidence>
<dbReference type="PROSITE" id="PS50111">
    <property type="entry name" value="CHEMOTAXIS_TRANSDUC_2"/>
    <property type="match status" value="1"/>
</dbReference>